<reference evidence="1 2" key="1">
    <citation type="submission" date="2015-10" db="EMBL/GenBank/DDBJ databases">
        <title>Draft genome sequence of Streptomyces pseudovenezuelae DSM 40212, type strain for the species Streptomyces pseudovenezuelae.</title>
        <authorList>
            <person name="Ruckert C."/>
            <person name="Winkler A."/>
            <person name="Kalinowski J."/>
            <person name="Kampfer P."/>
            <person name="Glaeser S."/>
        </authorList>
    </citation>
    <scope>NUCLEOTIDE SEQUENCE [LARGE SCALE GENOMIC DNA]</scope>
    <source>
        <strain evidence="1 2">DSM 40212</strain>
    </source>
</reference>
<dbReference type="EMBL" id="LMWM01000036">
    <property type="protein sequence ID" value="KUM84270.1"/>
    <property type="molecule type" value="Genomic_DNA"/>
</dbReference>
<evidence type="ECO:0000313" key="2">
    <source>
        <dbReference type="Proteomes" id="UP000053039"/>
    </source>
</evidence>
<dbReference type="AlphaFoldDB" id="A0A101N0E5"/>
<dbReference type="Proteomes" id="UP000053039">
    <property type="component" value="Unassembled WGS sequence"/>
</dbReference>
<accession>A0A101N0E5</accession>
<protein>
    <submittedName>
        <fullName evidence="1">Uncharacterized protein</fullName>
    </submittedName>
</protein>
<proteinExistence type="predicted"/>
<name>A0A101N0E5_9ACTN</name>
<evidence type="ECO:0000313" key="1">
    <source>
        <dbReference type="EMBL" id="KUM84270.1"/>
    </source>
</evidence>
<comment type="caution">
    <text evidence="1">The sequence shown here is derived from an EMBL/GenBank/DDBJ whole genome shotgun (WGS) entry which is preliminary data.</text>
</comment>
<organism evidence="1 2">
    <name type="scientific">Streptomyces pseudovenezuelae</name>
    <dbReference type="NCBI Taxonomy" id="67350"/>
    <lineage>
        <taxon>Bacteria</taxon>
        <taxon>Bacillati</taxon>
        <taxon>Actinomycetota</taxon>
        <taxon>Actinomycetes</taxon>
        <taxon>Kitasatosporales</taxon>
        <taxon>Streptomycetaceae</taxon>
        <taxon>Streptomyces</taxon>
        <taxon>Streptomyces aurantiacus group</taxon>
    </lineage>
</organism>
<gene>
    <name evidence="1" type="ORF">AQI94_32230</name>
</gene>
<sequence>MSERPPMDWAEERLQHELSHGQQPLIELDLDEVWLRFARFGSQRFDTANTPDADGLLFQYGTHAFEGPPVFTLDMVRQFEINDASGEHDHYIQLHCELRYEPVPQLRALGHFETWFFHDTDDELDAWADSLGRQEFWPIVRNFHPREIRVYQEQV</sequence>
<dbReference type="OrthoDB" id="6064656at2"/>